<comment type="caution">
    <text evidence="1">The sequence shown here is derived from an EMBL/GenBank/DDBJ whole genome shotgun (WGS) entry which is preliminary data.</text>
</comment>
<reference evidence="1 2" key="1">
    <citation type="journal article" date="2013" name="Int. J. Syst. Evol. Microbiol.">
        <title>Marinoscillum luteum sp. nov., isolated from marine sediment.</title>
        <authorList>
            <person name="Cha I.T."/>
            <person name="Park S.J."/>
            <person name="Kim S.J."/>
            <person name="Kim J.G."/>
            <person name="Jung M.Y."/>
            <person name="Shin K.S."/>
            <person name="Kwon K.K."/>
            <person name="Yang S.H."/>
            <person name="Seo Y.S."/>
            <person name="Rhee S.K."/>
        </authorList>
    </citation>
    <scope>NUCLEOTIDE SEQUENCE [LARGE SCALE GENOMIC DNA]</scope>
    <source>
        <strain evidence="1 2">KCTC 23939</strain>
    </source>
</reference>
<protein>
    <submittedName>
        <fullName evidence="1">Uncharacterized protein</fullName>
    </submittedName>
</protein>
<accession>A0ABW7NE04</accession>
<dbReference type="Proteomes" id="UP001610063">
    <property type="component" value="Unassembled WGS sequence"/>
</dbReference>
<keyword evidence="2" id="KW-1185">Reference proteome</keyword>
<dbReference type="EMBL" id="JBIPKE010000020">
    <property type="protein sequence ID" value="MFH6985801.1"/>
    <property type="molecule type" value="Genomic_DNA"/>
</dbReference>
<evidence type="ECO:0000313" key="2">
    <source>
        <dbReference type="Proteomes" id="UP001610063"/>
    </source>
</evidence>
<evidence type="ECO:0000313" key="1">
    <source>
        <dbReference type="EMBL" id="MFH6985801.1"/>
    </source>
</evidence>
<proteinExistence type="predicted"/>
<organism evidence="1 2">
    <name type="scientific">Marinoscillum luteum</name>
    <dbReference type="NCBI Taxonomy" id="861051"/>
    <lineage>
        <taxon>Bacteria</taxon>
        <taxon>Pseudomonadati</taxon>
        <taxon>Bacteroidota</taxon>
        <taxon>Cytophagia</taxon>
        <taxon>Cytophagales</taxon>
        <taxon>Reichenbachiellaceae</taxon>
        <taxon>Marinoscillum</taxon>
    </lineage>
</organism>
<sequence length="484" mass="55634">MQIIFPRPFAIAIDDLGWINGQNDGEGGYGPYRLGMNRNITLKDYEAVVDLAQKAGVRLQGLFILSEMDRENFLGAYPTTTHMREKWNNDALISDLQLDIMEFVKKEAAHLEFGLHGVGHEFWPEAGKRRRAEWYNTVDHHPWPEEEIRTHVECYIRILKQYGLSQDNGHSFPESFVPCAYSYHWDPEGPYSSGSILSDYGVRYANTDFTQIPECNPPAEPNGGGFDHRVHVMNRYNYGNLWYEMGKLPTTPLEAQPTDYIETHWPNLLAAEGELQKDITQRWADYYQAVQATRDRYCAKNTAQMHSQWLYNTYTKVTERSTGVVQIDNTRMPDHVYRGYFPANMVLKVPLKPGEHVSAATIDGAPIPAYIEHEGYGHLYLPQLLQKSYELRYETGTAPLQQVIWHEDTCTIFELTVREALTKIDLCLYGTQELKLRSSREPEQVESNNPAISILRWEMQGDMLVIKAKAHDIQGEIGAIMVEY</sequence>
<name>A0ABW7NE04_9BACT</name>
<dbReference type="RefSeq" id="WP_395419216.1">
    <property type="nucleotide sequence ID" value="NZ_JBIPKE010000020.1"/>
</dbReference>
<gene>
    <name evidence="1" type="ORF">ACHKAR_20270</name>
</gene>